<dbReference type="InterPro" id="IPR054058">
    <property type="entry name" value="HTH_67"/>
</dbReference>
<comment type="caution">
    <text evidence="1">The sequence shown here is derived from an EMBL/GenBank/DDBJ whole genome shotgun (WGS) entry which is preliminary data.</text>
</comment>
<gene>
    <name evidence="1" type="ORF">ATK36_2123</name>
</gene>
<evidence type="ECO:0000313" key="2">
    <source>
        <dbReference type="Proteomes" id="UP000243542"/>
    </source>
</evidence>
<protein>
    <recommendedName>
        <fullName evidence="3">SalK</fullName>
    </recommendedName>
</protein>
<dbReference type="RefSeq" id="WP_098511062.1">
    <property type="nucleotide sequence ID" value="NZ_JBIAKZ010000015.1"/>
</dbReference>
<evidence type="ECO:0000313" key="1">
    <source>
        <dbReference type="EMBL" id="PFG47104.1"/>
    </source>
</evidence>
<keyword evidence="2" id="KW-1185">Reference proteome</keyword>
<dbReference type="Proteomes" id="UP000243542">
    <property type="component" value="Unassembled WGS sequence"/>
</dbReference>
<dbReference type="EMBL" id="PDJK01000002">
    <property type="protein sequence ID" value="PFG47104.1"/>
    <property type="molecule type" value="Genomic_DNA"/>
</dbReference>
<accession>A0A2A9F6Y4</accession>
<organism evidence="1 2">
    <name type="scientific">Amycolatopsis sulphurea</name>
    <dbReference type="NCBI Taxonomy" id="76022"/>
    <lineage>
        <taxon>Bacteria</taxon>
        <taxon>Bacillati</taxon>
        <taxon>Actinomycetota</taxon>
        <taxon>Actinomycetes</taxon>
        <taxon>Pseudonocardiales</taxon>
        <taxon>Pseudonocardiaceae</taxon>
        <taxon>Amycolatopsis</taxon>
    </lineage>
</organism>
<dbReference type="NCBIfam" id="NF047719">
    <property type="entry name" value="SCO6745_fam_HTH"/>
    <property type="match status" value="1"/>
</dbReference>
<dbReference type="AlphaFoldDB" id="A0A2A9F6Y4"/>
<evidence type="ECO:0008006" key="3">
    <source>
        <dbReference type="Google" id="ProtNLM"/>
    </source>
</evidence>
<dbReference type="Pfam" id="PF21863">
    <property type="entry name" value="HTH_67"/>
    <property type="match status" value="1"/>
</dbReference>
<proteinExistence type="predicted"/>
<reference evidence="1 2" key="1">
    <citation type="submission" date="2017-10" db="EMBL/GenBank/DDBJ databases">
        <title>Sequencing the genomes of 1000 actinobacteria strains.</title>
        <authorList>
            <person name="Klenk H.-P."/>
        </authorList>
    </citation>
    <scope>NUCLEOTIDE SEQUENCE [LARGE SCALE GENOMIC DNA]</scope>
    <source>
        <strain evidence="1 2">DSM 46092</strain>
    </source>
</reference>
<sequence>MEPNPSPARQFWTALEPLHAVVYFAAEPARAAKTGGLRGFWMGYFAGRAAPLGPIGPEPVTAMFFGFAPRMVARALPDAWGFAAPEHVLRTRIEAVETTLTRLLGPADVGELVELLEKAVAGCSFAGRPLAASWAAVPRPGRPLARLWLAISALREHRGDGHVLASVAAGLTGLEASLTHIATGATTRESVQRARGWTDEEWEAATARLVCRGLLDGDGRLTVAGEDVRRTVEETTDRLAADPLEALGATAVVRVRELAVPLSRAVVDGGGLPAPNPMGAVRP</sequence>
<name>A0A2A9F6Y4_9PSEU</name>